<evidence type="ECO:0000313" key="1">
    <source>
        <dbReference type="EMBL" id="CVK21570.1"/>
    </source>
</evidence>
<name>A0A1U7M9V8_9FIRM</name>
<dbReference type="Proteomes" id="UP000245702">
    <property type="component" value="Unassembled WGS sequence"/>
</dbReference>
<reference evidence="1 4" key="1">
    <citation type="submission" date="2016-01" db="EMBL/GenBank/DDBJ databases">
        <authorList>
            <person name="Brown R."/>
        </authorList>
    </citation>
    <scope>NUCLEOTIDE SEQUENCE [LARGE SCALE GENOMIC DNA]</scope>
    <source>
        <strain evidence="1">Sporomusa sphaeroides DSM 2875</strain>
    </source>
</reference>
<geneLocation type="plasmid" evidence="2 3">
    <name>pSSP59</name>
</geneLocation>
<reference evidence="2" key="2">
    <citation type="submission" date="2024-03" db="EMBL/GenBank/DDBJ databases">
        <title>Complete genome sequence of Sporomusa sphaeroides DSM 2875T isolated from mud of the Leine river and Sporomusa ovata DSM 2662T isolated from sugar beet leaf silage.</title>
        <authorList>
            <person name="Boeer T."/>
            <person name="Lueschen A."/>
            <person name="Daniel R."/>
            <person name="Poehlein A."/>
        </authorList>
    </citation>
    <scope>NUCLEOTIDE SEQUENCE</scope>
    <source>
        <strain evidence="2">DSM 2875</strain>
        <plasmid evidence="2">pSSP59</plasmid>
    </source>
</reference>
<dbReference type="EMBL" id="FCOW01000038">
    <property type="protein sequence ID" value="CVK21570.1"/>
    <property type="molecule type" value="Genomic_DNA"/>
</dbReference>
<keyword evidence="4" id="KW-1185">Reference proteome</keyword>
<dbReference type="EMBL" id="CP146992">
    <property type="protein sequence ID" value="WXA41870.1"/>
    <property type="molecule type" value="Genomic_DNA"/>
</dbReference>
<keyword evidence="2" id="KW-0614">Plasmid</keyword>
<sequence length="80" mass="8985">MLSHQEIDKLAEEYAQTWRDPGPKFIESIKRNAQKLIGSLGDVELTDKEIRSLLWISSCENQTVDNLISAINKAKASVKA</sequence>
<dbReference type="KEGG" id="ssph:SPSPH_046820"/>
<proteinExistence type="predicted"/>
<accession>A0A1U7M9V8</accession>
<evidence type="ECO:0000313" key="2">
    <source>
        <dbReference type="EMBL" id="WXA41870.1"/>
    </source>
</evidence>
<dbReference type="Proteomes" id="UP000186950">
    <property type="component" value="Plasmid pSSP59"/>
</dbReference>
<evidence type="ECO:0000313" key="3">
    <source>
        <dbReference type="Proteomes" id="UP000186950"/>
    </source>
</evidence>
<dbReference type="AlphaFoldDB" id="A0A1U7M9V8"/>
<protein>
    <submittedName>
        <fullName evidence="2">Uncharacterized protein</fullName>
    </submittedName>
</protein>
<dbReference type="RefSeq" id="WP_075758155.1">
    <property type="nucleotide sequence ID" value="NZ_CP146992.1"/>
</dbReference>
<gene>
    <name evidence="2" type="ORF">SPSPH_046820</name>
    <name evidence="1" type="ORF">SSPH_04262</name>
</gene>
<evidence type="ECO:0000313" key="4">
    <source>
        <dbReference type="Proteomes" id="UP000245702"/>
    </source>
</evidence>
<organism evidence="2 3">
    <name type="scientific">Sporomusa sphaeroides DSM 2875</name>
    <dbReference type="NCBI Taxonomy" id="1337886"/>
    <lineage>
        <taxon>Bacteria</taxon>
        <taxon>Bacillati</taxon>
        <taxon>Bacillota</taxon>
        <taxon>Negativicutes</taxon>
        <taxon>Selenomonadales</taxon>
        <taxon>Sporomusaceae</taxon>
        <taxon>Sporomusa</taxon>
    </lineage>
</organism>